<accession>A0A9P0CZU2</accession>
<evidence type="ECO:0000313" key="2">
    <source>
        <dbReference type="Proteomes" id="UP001153636"/>
    </source>
</evidence>
<evidence type="ECO:0000313" key="1">
    <source>
        <dbReference type="EMBL" id="CAH1109463.1"/>
    </source>
</evidence>
<name>A0A9P0CZU2_9CUCU</name>
<keyword evidence="2" id="KW-1185">Reference proteome</keyword>
<protein>
    <submittedName>
        <fullName evidence="1">Uncharacterized protein</fullName>
    </submittedName>
</protein>
<sequence length="132" mass="15504">MRIPYRIDPLVLSLYERSQETSDLISEQGILIDAQDLEWDNDEIPTLVDLCVKKIAFYFDEHPWFYQVPCADRDYLLELLSLDLDLELTIPLLKENRIAILEVIQQQVADYPEYTYTSLETLRQVLSVCGFK</sequence>
<dbReference type="AlphaFoldDB" id="A0A9P0CZU2"/>
<gene>
    <name evidence="1" type="ORF">PSYICH_LOCUS10388</name>
</gene>
<dbReference type="Proteomes" id="UP001153636">
    <property type="component" value="Chromosome 4"/>
</dbReference>
<organism evidence="1 2">
    <name type="scientific">Psylliodes chrysocephalus</name>
    <dbReference type="NCBI Taxonomy" id="3402493"/>
    <lineage>
        <taxon>Eukaryota</taxon>
        <taxon>Metazoa</taxon>
        <taxon>Ecdysozoa</taxon>
        <taxon>Arthropoda</taxon>
        <taxon>Hexapoda</taxon>
        <taxon>Insecta</taxon>
        <taxon>Pterygota</taxon>
        <taxon>Neoptera</taxon>
        <taxon>Endopterygota</taxon>
        <taxon>Coleoptera</taxon>
        <taxon>Polyphaga</taxon>
        <taxon>Cucujiformia</taxon>
        <taxon>Chrysomeloidea</taxon>
        <taxon>Chrysomelidae</taxon>
        <taxon>Galerucinae</taxon>
        <taxon>Alticini</taxon>
        <taxon>Psylliodes</taxon>
    </lineage>
</organism>
<reference evidence="1" key="1">
    <citation type="submission" date="2022-01" db="EMBL/GenBank/DDBJ databases">
        <authorList>
            <person name="King R."/>
        </authorList>
    </citation>
    <scope>NUCLEOTIDE SEQUENCE</scope>
</reference>
<proteinExistence type="predicted"/>
<dbReference type="EMBL" id="OV651816">
    <property type="protein sequence ID" value="CAH1109463.1"/>
    <property type="molecule type" value="Genomic_DNA"/>
</dbReference>
<dbReference type="OrthoDB" id="341587at2759"/>